<accession>A0ABR9S1P3</accession>
<keyword evidence="2" id="KW-1185">Reference proteome</keyword>
<dbReference type="RefSeq" id="WP_193676031.1">
    <property type="nucleotide sequence ID" value="NZ_JADDIV010000002.1"/>
</dbReference>
<evidence type="ECO:0000313" key="2">
    <source>
        <dbReference type="Proteomes" id="UP000806285"/>
    </source>
</evidence>
<gene>
    <name evidence="1" type="ORF">IM787_07595</name>
</gene>
<comment type="caution">
    <text evidence="1">The sequence shown here is derived from an EMBL/GenBank/DDBJ whole genome shotgun (WGS) entry which is preliminary data.</text>
</comment>
<organism evidence="1 2">
    <name type="scientific">Ramlibacter pallidus</name>
    <dbReference type="NCBI Taxonomy" id="2780087"/>
    <lineage>
        <taxon>Bacteria</taxon>
        <taxon>Pseudomonadati</taxon>
        <taxon>Pseudomonadota</taxon>
        <taxon>Betaproteobacteria</taxon>
        <taxon>Burkholderiales</taxon>
        <taxon>Comamonadaceae</taxon>
        <taxon>Ramlibacter</taxon>
    </lineage>
</organism>
<protein>
    <submittedName>
        <fullName evidence="1">Uncharacterized protein</fullName>
    </submittedName>
</protein>
<name>A0ABR9S1P3_9BURK</name>
<reference evidence="1 2" key="1">
    <citation type="submission" date="2020-10" db="EMBL/GenBank/DDBJ databases">
        <title>Ramlibacter sp. HM2 16S ribosomal RNA gene Genome sequencing and assembly.</title>
        <authorList>
            <person name="Kang M."/>
        </authorList>
    </citation>
    <scope>NUCLEOTIDE SEQUENCE [LARGE SCALE GENOMIC DNA]</scope>
    <source>
        <strain evidence="1 2">HM2</strain>
    </source>
</reference>
<evidence type="ECO:0000313" key="1">
    <source>
        <dbReference type="EMBL" id="MBE7367423.1"/>
    </source>
</evidence>
<sequence length="99" mass="11612">MQIFSWFRVGEAEAFGRELAAFMVQEHRGELDALNVKQTKRATKVMVKATRKIQEFRATHRLNVYQKSKLANAFLWQLKDGGWPPEYAEQVTEWLTLQL</sequence>
<dbReference type="Proteomes" id="UP000806285">
    <property type="component" value="Unassembled WGS sequence"/>
</dbReference>
<proteinExistence type="predicted"/>
<dbReference type="EMBL" id="JADDIV010000002">
    <property type="protein sequence ID" value="MBE7367423.1"/>
    <property type="molecule type" value="Genomic_DNA"/>
</dbReference>